<keyword evidence="3 7" id="KW-0547">Nucleotide-binding</keyword>
<evidence type="ECO:0000313" key="11">
    <source>
        <dbReference type="Proteomes" id="UP000318017"/>
    </source>
</evidence>
<evidence type="ECO:0000256" key="1">
    <source>
        <dbReference type="ARBA" id="ARBA00022490"/>
    </source>
</evidence>
<dbReference type="GO" id="GO:0005524">
    <property type="term" value="F:ATP binding"/>
    <property type="evidence" value="ECO:0007669"/>
    <property type="project" value="UniProtKB-KW"/>
</dbReference>
<feature type="domain" description="Chromosomal replication initiator DnaA C-terminal" evidence="9">
    <location>
        <begin position="271"/>
        <end position="340"/>
    </location>
</feature>
<comment type="similarity">
    <text evidence="8">Belongs to the DnaA family.</text>
</comment>
<evidence type="ECO:0000256" key="4">
    <source>
        <dbReference type="ARBA" id="ARBA00022840"/>
    </source>
</evidence>
<protein>
    <recommendedName>
        <fullName evidence="7">Chromosomal replication initiator protein DnaA</fullName>
    </recommendedName>
</protein>
<evidence type="ECO:0000313" key="10">
    <source>
        <dbReference type="EMBL" id="QDV21722.1"/>
    </source>
</evidence>
<keyword evidence="2 7" id="KW-0235">DNA replication</keyword>
<dbReference type="KEGG" id="ahel:Q31a_00010"/>
<dbReference type="SMART" id="SM00760">
    <property type="entry name" value="Bac_DnaA_C"/>
    <property type="match status" value="1"/>
</dbReference>
<dbReference type="PRINTS" id="PR00051">
    <property type="entry name" value="DNAA"/>
</dbReference>
<dbReference type="PANTHER" id="PTHR30050:SF2">
    <property type="entry name" value="CHROMOSOMAL REPLICATION INITIATOR PROTEIN DNAA"/>
    <property type="match status" value="1"/>
</dbReference>
<dbReference type="Pfam" id="PF00308">
    <property type="entry name" value="Bac_DnaA"/>
    <property type="match status" value="1"/>
</dbReference>
<dbReference type="PROSITE" id="PS01008">
    <property type="entry name" value="DNAA"/>
    <property type="match status" value="1"/>
</dbReference>
<reference evidence="10 11" key="1">
    <citation type="submission" date="2019-02" db="EMBL/GenBank/DDBJ databases">
        <title>Deep-cultivation of Planctomycetes and their phenomic and genomic characterization uncovers novel biology.</title>
        <authorList>
            <person name="Wiegand S."/>
            <person name="Jogler M."/>
            <person name="Boedeker C."/>
            <person name="Pinto D."/>
            <person name="Vollmers J."/>
            <person name="Rivas-Marin E."/>
            <person name="Kohn T."/>
            <person name="Peeters S.H."/>
            <person name="Heuer A."/>
            <person name="Rast P."/>
            <person name="Oberbeckmann S."/>
            <person name="Bunk B."/>
            <person name="Jeske O."/>
            <person name="Meyerdierks A."/>
            <person name="Storesund J.E."/>
            <person name="Kallscheuer N."/>
            <person name="Luecker S."/>
            <person name="Lage O.M."/>
            <person name="Pohl T."/>
            <person name="Merkel B.J."/>
            <person name="Hornburger P."/>
            <person name="Mueller R.-W."/>
            <person name="Bruemmer F."/>
            <person name="Labrenz M."/>
            <person name="Spormann A.M."/>
            <person name="Op den Camp H."/>
            <person name="Overmann J."/>
            <person name="Amann R."/>
            <person name="Jetten M.S.M."/>
            <person name="Mascher T."/>
            <person name="Medema M.H."/>
            <person name="Devos D.P."/>
            <person name="Kaster A.-K."/>
            <person name="Ovreas L."/>
            <person name="Rohde M."/>
            <person name="Galperin M.Y."/>
            <person name="Jogler C."/>
        </authorList>
    </citation>
    <scope>NUCLEOTIDE SEQUENCE [LARGE SCALE GENOMIC DNA]</scope>
    <source>
        <strain evidence="10 11">Q31a</strain>
    </source>
</reference>
<dbReference type="InterPro" id="IPR027417">
    <property type="entry name" value="P-loop_NTPase"/>
</dbReference>
<evidence type="ECO:0000256" key="2">
    <source>
        <dbReference type="ARBA" id="ARBA00022705"/>
    </source>
</evidence>
<sequence>MIVDQTSRVTKISLERPASVRKFLPSLAQNGWLLPEYHVGSENEGLRYLFSEPVIENLAALSPIVLYGDRFVGKTALAITLAVTWSRICARRPLSFTTGRSFSQDFTAALEISDTDSFRTRTRDCQLLVIDDLDPIATAPAAQEELVHTLDQLALAERPVILSSQRLPSTIPQLSSTLSSRLTGGFSLQLQRPTGATVSDIALQLARTIDPKLDEQDILRLCNLFDSRPLTTLDLRNIVLLAHQTKSASGSVNCSAVKQLALQHMESDTPTLPSIAKVVARRLRVRLTEMRGATRDANIVRARGLAIHLARKLTPASLQQIGQFFGGRDHSTVLHASRKVENLIESDPELANLIRDIQADLEMATA</sequence>
<dbReference type="SUPFAM" id="SSF48295">
    <property type="entry name" value="TrpR-like"/>
    <property type="match status" value="1"/>
</dbReference>
<dbReference type="GO" id="GO:0006275">
    <property type="term" value="P:regulation of DNA replication"/>
    <property type="evidence" value="ECO:0007669"/>
    <property type="project" value="InterPro"/>
</dbReference>
<dbReference type="RefSeq" id="WP_197355954.1">
    <property type="nucleotide sequence ID" value="NZ_CP036298.1"/>
</dbReference>
<keyword evidence="5" id="KW-0446">Lipid-binding</keyword>
<evidence type="ECO:0000256" key="8">
    <source>
        <dbReference type="RuleBase" id="RU004227"/>
    </source>
</evidence>
<evidence type="ECO:0000259" key="9">
    <source>
        <dbReference type="SMART" id="SM00760"/>
    </source>
</evidence>
<dbReference type="InterPro" id="IPR018312">
    <property type="entry name" value="Chromosome_initiator_DnaA_CS"/>
</dbReference>
<dbReference type="Proteomes" id="UP000318017">
    <property type="component" value="Chromosome"/>
</dbReference>
<dbReference type="GO" id="GO:0008289">
    <property type="term" value="F:lipid binding"/>
    <property type="evidence" value="ECO:0007669"/>
    <property type="project" value="UniProtKB-KW"/>
</dbReference>
<keyword evidence="11" id="KW-1185">Reference proteome</keyword>
<evidence type="ECO:0000256" key="7">
    <source>
        <dbReference type="RuleBase" id="RU000577"/>
    </source>
</evidence>
<dbReference type="GO" id="GO:0005886">
    <property type="term" value="C:plasma membrane"/>
    <property type="evidence" value="ECO:0007669"/>
    <property type="project" value="TreeGrafter"/>
</dbReference>
<dbReference type="GO" id="GO:0006270">
    <property type="term" value="P:DNA replication initiation"/>
    <property type="evidence" value="ECO:0007669"/>
    <property type="project" value="InterPro"/>
</dbReference>
<name>A0A518FZD5_9BACT</name>
<keyword evidence="1" id="KW-0963">Cytoplasm</keyword>
<evidence type="ECO:0000256" key="6">
    <source>
        <dbReference type="ARBA" id="ARBA00023125"/>
    </source>
</evidence>
<dbReference type="CDD" id="cd06571">
    <property type="entry name" value="Bac_DnaA_C"/>
    <property type="match status" value="1"/>
</dbReference>
<dbReference type="GO" id="GO:0003688">
    <property type="term" value="F:DNA replication origin binding"/>
    <property type="evidence" value="ECO:0007669"/>
    <property type="project" value="InterPro"/>
</dbReference>
<accession>A0A518FZD5</accession>
<keyword evidence="6 7" id="KW-0238">DNA-binding</keyword>
<dbReference type="SUPFAM" id="SSF52540">
    <property type="entry name" value="P-loop containing nucleoside triphosphate hydrolases"/>
    <property type="match status" value="1"/>
</dbReference>
<dbReference type="InterPro" id="IPR013159">
    <property type="entry name" value="DnaA_C"/>
</dbReference>
<dbReference type="EMBL" id="CP036298">
    <property type="protein sequence ID" value="QDV21722.1"/>
    <property type="molecule type" value="Genomic_DNA"/>
</dbReference>
<dbReference type="Pfam" id="PF08299">
    <property type="entry name" value="Bac_DnaA_C"/>
    <property type="match status" value="1"/>
</dbReference>
<keyword evidence="4 7" id="KW-0067">ATP-binding</keyword>
<comment type="function">
    <text evidence="7">Plays an essential role in the initiation and regulation of chromosomal replication. ATP-DnaA binds to the origin of replication (oriC) to initiate formation of the DNA replication initiation complex once per cell cycle. Binds the DnaA box (a 9 base pair repeat at the origin) and separates the double-stranded (ds)DNA. Forms a right-handed helical filament on oriC DNA; dsDNA binds to the exterior of the filament while single-stranded (ss)DNA is stabiized in the filament's interior. The ATP-DnaA-oriC complex binds and stabilizes one strand of the AT-rich DNA unwinding element (DUE), permitting loading of DNA polymerase. After initiation quickly degrades to an ADP-DnaA complex that is not apt for DNA replication. Binds acidic phospholipids.</text>
</comment>
<proteinExistence type="inferred from homology"/>
<dbReference type="PANTHER" id="PTHR30050">
    <property type="entry name" value="CHROMOSOMAL REPLICATION INITIATOR PROTEIN DNAA"/>
    <property type="match status" value="1"/>
</dbReference>
<dbReference type="Gene3D" id="3.40.50.300">
    <property type="entry name" value="P-loop containing nucleotide triphosphate hydrolases"/>
    <property type="match status" value="1"/>
</dbReference>
<evidence type="ECO:0000256" key="5">
    <source>
        <dbReference type="ARBA" id="ARBA00023121"/>
    </source>
</evidence>
<dbReference type="Gene3D" id="1.10.1750.10">
    <property type="match status" value="1"/>
</dbReference>
<evidence type="ECO:0000256" key="3">
    <source>
        <dbReference type="ARBA" id="ARBA00022741"/>
    </source>
</evidence>
<gene>
    <name evidence="10" type="primary">dnaA_1</name>
    <name evidence="10" type="ORF">Q31a_00010</name>
</gene>
<dbReference type="AlphaFoldDB" id="A0A518FZD5"/>
<organism evidence="10 11">
    <name type="scientific">Aureliella helgolandensis</name>
    <dbReference type="NCBI Taxonomy" id="2527968"/>
    <lineage>
        <taxon>Bacteria</taxon>
        <taxon>Pseudomonadati</taxon>
        <taxon>Planctomycetota</taxon>
        <taxon>Planctomycetia</taxon>
        <taxon>Pirellulales</taxon>
        <taxon>Pirellulaceae</taxon>
        <taxon>Aureliella</taxon>
    </lineage>
</organism>
<dbReference type="InterPro" id="IPR013317">
    <property type="entry name" value="DnaA_dom"/>
</dbReference>
<dbReference type="InterPro" id="IPR010921">
    <property type="entry name" value="Trp_repressor/repl_initiator"/>
</dbReference>
<dbReference type="InterPro" id="IPR020591">
    <property type="entry name" value="Chromosome_initiator_DnaA-like"/>
</dbReference>